<dbReference type="AlphaFoldDB" id="A0A7R9DW24"/>
<proteinExistence type="predicted"/>
<protein>
    <submittedName>
        <fullName evidence="1">Uncharacterized protein</fullName>
    </submittedName>
</protein>
<accession>A0A7R9DW24</accession>
<organism evidence="1">
    <name type="scientific">Timema poppense</name>
    <name type="common">Walking stick</name>
    <dbReference type="NCBI Taxonomy" id="170557"/>
    <lineage>
        <taxon>Eukaryota</taxon>
        <taxon>Metazoa</taxon>
        <taxon>Ecdysozoa</taxon>
        <taxon>Arthropoda</taxon>
        <taxon>Hexapoda</taxon>
        <taxon>Insecta</taxon>
        <taxon>Pterygota</taxon>
        <taxon>Neoptera</taxon>
        <taxon>Polyneoptera</taxon>
        <taxon>Phasmatodea</taxon>
        <taxon>Timematodea</taxon>
        <taxon>Timematoidea</taxon>
        <taxon>Timematidae</taxon>
        <taxon>Timema</taxon>
    </lineage>
</organism>
<gene>
    <name evidence="1" type="ORF">TPSB3V08_LOCUS15388</name>
</gene>
<reference evidence="1" key="1">
    <citation type="submission" date="2020-11" db="EMBL/GenBank/DDBJ databases">
        <authorList>
            <person name="Tran Van P."/>
        </authorList>
    </citation>
    <scope>NUCLEOTIDE SEQUENCE</scope>
</reference>
<evidence type="ECO:0000313" key="1">
    <source>
        <dbReference type="EMBL" id="CAD7421973.1"/>
    </source>
</evidence>
<dbReference type="EMBL" id="OD072439">
    <property type="protein sequence ID" value="CAD7421973.1"/>
    <property type="molecule type" value="Genomic_DNA"/>
</dbReference>
<sequence length="211" mass="23587">MRPVIVWETFPREYIDTNSRVEKVGAPPHPFYPSAGTVCQVSQHCKLVVQLHDTGEVRKLALGAVVPLPTAHFNLDKMLMTENMLDTWATLVSLITHEYSDRRQPSCVPGAVNVTLLRTQQQRLTAMNAIAVLFRHQMLLRHILRHRTLESSASLEALNEGEDLDPVSETLLVQRLIVKATQPSPLKSTFGKAELEVSCADVPSLCQIVLF</sequence>
<name>A0A7R9DW24_TIMPO</name>